<dbReference type="PANTHER" id="PTHR38248:SF2">
    <property type="entry name" value="FUNK1 11"/>
    <property type="match status" value="1"/>
</dbReference>
<evidence type="ECO:0000313" key="2">
    <source>
        <dbReference type="EMBL" id="TFL02951.1"/>
    </source>
</evidence>
<dbReference type="InterPro" id="IPR011009">
    <property type="entry name" value="Kinase-like_dom_sf"/>
</dbReference>
<dbReference type="Gene3D" id="1.10.510.10">
    <property type="entry name" value="Transferase(Phosphotransferase) domain 1"/>
    <property type="match status" value="1"/>
</dbReference>
<dbReference type="InterPro" id="IPR008266">
    <property type="entry name" value="Tyr_kinase_AS"/>
</dbReference>
<dbReference type="Proteomes" id="UP000305067">
    <property type="component" value="Unassembled WGS sequence"/>
</dbReference>
<evidence type="ECO:0000259" key="1">
    <source>
        <dbReference type="Pfam" id="PF17667"/>
    </source>
</evidence>
<gene>
    <name evidence="2" type="ORF">BDV98DRAFT_655159</name>
</gene>
<proteinExistence type="predicted"/>
<dbReference type="Pfam" id="PF17667">
    <property type="entry name" value="Pkinase_fungal"/>
    <property type="match status" value="1"/>
</dbReference>
<feature type="domain" description="Fungal-type protein kinase" evidence="1">
    <location>
        <begin position="157"/>
        <end position="529"/>
    </location>
</feature>
<name>A0A5C3QQZ0_9AGAR</name>
<dbReference type="STRING" id="1884261.A0A5C3QQZ0"/>
<dbReference type="SUPFAM" id="SSF56112">
    <property type="entry name" value="Protein kinase-like (PK-like)"/>
    <property type="match status" value="1"/>
</dbReference>
<evidence type="ECO:0000313" key="3">
    <source>
        <dbReference type="Proteomes" id="UP000305067"/>
    </source>
</evidence>
<dbReference type="PROSITE" id="PS00109">
    <property type="entry name" value="PROTEIN_KINASE_TYR"/>
    <property type="match status" value="1"/>
</dbReference>
<dbReference type="AlphaFoldDB" id="A0A5C3QQZ0"/>
<accession>A0A5C3QQZ0</accession>
<organism evidence="2 3">
    <name type="scientific">Pterulicium gracile</name>
    <dbReference type="NCBI Taxonomy" id="1884261"/>
    <lineage>
        <taxon>Eukaryota</taxon>
        <taxon>Fungi</taxon>
        <taxon>Dikarya</taxon>
        <taxon>Basidiomycota</taxon>
        <taxon>Agaricomycotina</taxon>
        <taxon>Agaricomycetes</taxon>
        <taxon>Agaricomycetidae</taxon>
        <taxon>Agaricales</taxon>
        <taxon>Pleurotineae</taxon>
        <taxon>Pterulaceae</taxon>
        <taxon>Pterulicium</taxon>
    </lineage>
</organism>
<dbReference type="EMBL" id="ML178821">
    <property type="protein sequence ID" value="TFL02951.1"/>
    <property type="molecule type" value="Genomic_DNA"/>
</dbReference>
<sequence>MLCSCGLSASTTNANIDSNSKASEELLHSDFCDVSDLEEALFPNEAFHSNPNFGPELFPCLLRILARQGIYDIDASTWIDAPELDNWPKDDELTQEEELFLWLNLISTVAADFFGQVIRSELKIPGARERLWAGHFSSCPLEDSIIDRPPDGLNITETTQDWAHAHAGLAIDKVDSETVSERNMKHLADLAYNLFSAQDARRYLVTLSFEGSHACVAYFDRAGRVYSDYFNTHEPEGAMRLLRVLAGIRVLDKSYLGYDTTISTDVEGKRWIQVDEQGAKYELVGNANAELIARGIRAEVLKFLAVKDTSIDVSRGLSEVDLLKEAASHGLTGIPRLHVHWEVKTNKVLDSTAWLRTWDEEDQPGISKVEVRVHHRLVLDPYVVPFREFLSKRELLAVLHNGITAHQELSRANILHRDISEHNIMIVPRDTHPPPAQRHRNLPFPSSHVPIPKPATSESIRASKKGRRGLLIDLDNALKLDTTAHEQSIGDQTGTVRFMAFQLLSKASPPLHTFAHDLQSFLWVILRICHKFAGPDQTSRMRHGQMPWELHRDWYNWDQVDSYPLRLVAARKSSIMENPSVFEVFLKETFSAYFEDFKPLVRELRVAIIDQEEKLSHAVVLSIIRRYKERTSRDQLFGDIESGQSFRMCTWEDKFHDLQKDVVQFQAFGRNSAGKRRIRSYDLPAAVSSAGPSSQRLDFNLRRDPAANGRNPPFNPAPDGGIDRLLDAYSWSFPMNNSAFLLLDGKSMYIKPLFEGDETDKRSLTLYISPPGDELHPDISATFCMNTGRFCFLSGQSVDSTSDYDSWTWAVIQVLDFV</sequence>
<dbReference type="PANTHER" id="PTHR38248">
    <property type="entry name" value="FUNK1 6"/>
    <property type="match status" value="1"/>
</dbReference>
<dbReference type="GO" id="GO:0004672">
    <property type="term" value="F:protein kinase activity"/>
    <property type="evidence" value="ECO:0007669"/>
    <property type="project" value="InterPro"/>
</dbReference>
<keyword evidence="3" id="KW-1185">Reference proteome</keyword>
<dbReference type="InterPro" id="IPR040976">
    <property type="entry name" value="Pkinase_fungal"/>
</dbReference>
<protein>
    <recommendedName>
        <fullName evidence="1">Fungal-type protein kinase domain-containing protein</fullName>
    </recommendedName>
</protein>
<dbReference type="OrthoDB" id="5584477at2759"/>
<reference evidence="2 3" key="1">
    <citation type="journal article" date="2019" name="Nat. Ecol. Evol.">
        <title>Megaphylogeny resolves global patterns of mushroom evolution.</title>
        <authorList>
            <person name="Varga T."/>
            <person name="Krizsan K."/>
            <person name="Foldi C."/>
            <person name="Dima B."/>
            <person name="Sanchez-Garcia M."/>
            <person name="Sanchez-Ramirez S."/>
            <person name="Szollosi G.J."/>
            <person name="Szarkandi J.G."/>
            <person name="Papp V."/>
            <person name="Albert L."/>
            <person name="Andreopoulos W."/>
            <person name="Angelini C."/>
            <person name="Antonin V."/>
            <person name="Barry K.W."/>
            <person name="Bougher N.L."/>
            <person name="Buchanan P."/>
            <person name="Buyck B."/>
            <person name="Bense V."/>
            <person name="Catcheside P."/>
            <person name="Chovatia M."/>
            <person name="Cooper J."/>
            <person name="Damon W."/>
            <person name="Desjardin D."/>
            <person name="Finy P."/>
            <person name="Geml J."/>
            <person name="Haridas S."/>
            <person name="Hughes K."/>
            <person name="Justo A."/>
            <person name="Karasinski D."/>
            <person name="Kautmanova I."/>
            <person name="Kiss B."/>
            <person name="Kocsube S."/>
            <person name="Kotiranta H."/>
            <person name="LaButti K.M."/>
            <person name="Lechner B.E."/>
            <person name="Liimatainen K."/>
            <person name="Lipzen A."/>
            <person name="Lukacs Z."/>
            <person name="Mihaltcheva S."/>
            <person name="Morgado L.N."/>
            <person name="Niskanen T."/>
            <person name="Noordeloos M.E."/>
            <person name="Ohm R.A."/>
            <person name="Ortiz-Santana B."/>
            <person name="Ovrebo C."/>
            <person name="Racz N."/>
            <person name="Riley R."/>
            <person name="Savchenko A."/>
            <person name="Shiryaev A."/>
            <person name="Soop K."/>
            <person name="Spirin V."/>
            <person name="Szebenyi C."/>
            <person name="Tomsovsky M."/>
            <person name="Tulloss R.E."/>
            <person name="Uehling J."/>
            <person name="Grigoriev I.V."/>
            <person name="Vagvolgyi C."/>
            <person name="Papp T."/>
            <person name="Martin F.M."/>
            <person name="Miettinen O."/>
            <person name="Hibbett D.S."/>
            <person name="Nagy L.G."/>
        </authorList>
    </citation>
    <scope>NUCLEOTIDE SEQUENCE [LARGE SCALE GENOMIC DNA]</scope>
    <source>
        <strain evidence="2 3">CBS 309.79</strain>
    </source>
</reference>